<dbReference type="SMART" id="SM00320">
    <property type="entry name" value="WD40"/>
    <property type="match status" value="3"/>
</dbReference>
<dbReference type="InterPro" id="IPR001680">
    <property type="entry name" value="WD40_rpt"/>
</dbReference>
<dbReference type="Gene3D" id="2.130.10.10">
    <property type="entry name" value="YVTN repeat-like/Quinoprotein amine dehydrogenase"/>
    <property type="match status" value="2"/>
</dbReference>
<dbReference type="eggNOG" id="KOG2919">
    <property type="taxonomic scope" value="Eukaryota"/>
</dbReference>
<dbReference type="GeneID" id="7052529"/>
<reference evidence="2 4" key="1">
    <citation type="journal article" date="2011" name="Science">
        <title>Comparative functional genomics of the fission yeasts.</title>
        <authorList>
            <person name="Rhind N."/>
            <person name="Chen Z."/>
            <person name="Yassour M."/>
            <person name="Thompson D.A."/>
            <person name="Haas B.J."/>
            <person name="Habib N."/>
            <person name="Wapinski I."/>
            <person name="Roy S."/>
            <person name="Lin M.F."/>
            <person name="Heiman D.I."/>
            <person name="Young S.K."/>
            <person name="Furuya K."/>
            <person name="Guo Y."/>
            <person name="Pidoux A."/>
            <person name="Chen H.M."/>
            <person name="Robbertse B."/>
            <person name="Goldberg J.M."/>
            <person name="Aoki K."/>
            <person name="Bayne E.H."/>
            <person name="Berlin A.M."/>
            <person name="Desjardins C.A."/>
            <person name="Dobbs E."/>
            <person name="Dukaj L."/>
            <person name="Fan L."/>
            <person name="FitzGerald M.G."/>
            <person name="French C."/>
            <person name="Gujja S."/>
            <person name="Hansen K."/>
            <person name="Keifenheim D."/>
            <person name="Levin J.Z."/>
            <person name="Mosher R.A."/>
            <person name="Mueller C.A."/>
            <person name="Pfiffner J."/>
            <person name="Priest M."/>
            <person name="Russ C."/>
            <person name="Smialowska A."/>
            <person name="Swoboda P."/>
            <person name="Sykes S.M."/>
            <person name="Vaughn M."/>
            <person name="Vengrova S."/>
            <person name="Yoder R."/>
            <person name="Zeng Q."/>
            <person name="Allshire R."/>
            <person name="Baulcombe D."/>
            <person name="Birren B.W."/>
            <person name="Brown W."/>
            <person name="Ekwall K."/>
            <person name="Kellis M."/>
            <person name="Leatherwood J."/>
            <person name="Levin H."/>
            <person name="Margalit H."/>
            <person name="Martienssen R."/>
            <person name="Nieduszynski C.A."/>
            <person name="Spatafora J.W."/>
            <person name="Friedman N."/>
            <person name="Dalgaard J.Z."/>
            <person name="Baumann P."/>
            <person name="Niki H."/>
            <person name="Regev A."/>
            <person name="Nusbaum C."/>
        </authorList>
    </citation>
    <scope>NUCLEOTIDE SEQUENCE [LARGE SCALE GENOMIC DNA]</scope>
    <source>
        <strain evidence="4">yFS275 / FY16936</strain>
    </source>
</reference>
<dbReference type="PANTHER" id="PTHR13211:SF0">
    <property type="entry name" value="TELOMERASE CAJAL BODY PROTEIN 1"/>
    <property type="match status" value="1"/>
</dbReference>
<dbReference type="Pfam" id="PF00400">
    <property type="entry name" value="WD40"/>
    <property type="match status" value="2"/>
</dbReference>
<evidence type="ECO:0000256" key="1">
    <source>
        <dbReference type="PROSITE-ProRule" id="PRU00221"/>
    </source>
</evidence>
<dbReference type="InterPro" id="IPR036322">
    <property type="entry name" value="WD40_repeat_dom_sf"/>
</dbReference>
<dbReference type="PANTHER" id="PTHR13211">
    <property type="entry name" value="TELOMERASE CAJAL BODY PROTEIN 1"/>
    <property type="match status" value="1"/>
</dbReference>
<dbReference type="RefSeq" id="XP_002175384.1">
    <property type="nucleotide sequence ID" value="XM_002175348.1"/>
</dbReference>
<evidence type="ECO:0000313" key="3">
    <source>
        <dbReference type="JaponicusDB" id="SJAG_04266"/>
    </source>
</evidence>
<protein>
    <submittedName>
        <fullName evidence="2">Heterotrimeric G protein beta subunit Gnr1</fullName>
    </submittedName>
</protein>
<dbReference type="InterPro" id="IPR015943">
    <property type="entry name" value="WD40/YVTN_repeat-like_dom_sf"/>
</dbReference>
<dbReference type="EMBL" id="KE651167">
    <property type="protein sequence ID" value="EEB09091.1"/>
    <property type="molecule type" value="Genomic_DNA"/>
</dbReference>
<sequence>MNAVATLRSDTEGFVEDGFSVLKPICSIPTDSTELFQSLAWNGDGTLLAIHEADRRIKLLPWTENSIPARRENGVFADGGSLQLPTSIRSYEWHPTRLSLLALAARDEPIALMDTGSGTRTASFYLQDHNEQFIAPHSIQITIDGRHLVAATKHQVVTFSLEQGGIRTPIEVLATCGRDIPLWEPQMKGILSCAQLQPMSMTSGGATGVIAIGSFDNSLGIYDHYTSRPCQLKISLEHGTGVSCLRWSPDGLQLFAASRQSDVIECWDVRACRSLYTIQRPGRTNQRLVFDVLDNGMLVSGATDGTIRLWRGEELIKSWDGSAGTGIAVNCVHQRPSDANKPTVLASTYGDRAAAAAALLQPSSDSPLGPLSEAYIAKAAAPISAAAVWDVDCLRL</sequence>
<gene>
    <name evidence="3" type="primary">gnr1</name>
    <name evidence="2" type="ORF">SJAG_04266</name>
</gene>
<dbReference type="Proteomes" id="UP000001744">
    <property type="component" value="Unassembled WGS sequence"/>
</dbReference>
<dbReference type="AlphaFoldDB" id="B6K6D7"/>
<keyword evidence="1" id="KW-0853">WD repeat</keyword>
<proteinExistence type="predicted"/>
<dbReference type="VEuPathDB" id="FungiDB:SJAG_04266"/>
<dbReference type="PROSITE" id="PS50082">
    <property type="entry name" value="WD_REPEATS_2"/>
    <property type="match status" value="1"/>
</dbReference>
<organism evidence="2 4">
    <name type="scientific">Schizosaccharomyces japonicus (strain yFS275 / FY16936)</name>
    <name type="common">Fission yeast</name>
    <dbReference type="NCBI Taxonomy" id="402676"/>
    <lineage>
        <taxon>Eukaryota</taxon>
        <taxon>Fungi</taxon>
        <taxon>Dikarya</taxon>
        <taxon>Ascomycota</taxon>
        <taxon>Taphrinomycotina</taxon>
        <taxon>Schizosaccharomycetes</taxon>
        <taxon>Schizosaccharomycetales</taxon>
        <taxon>Schizosaccharomycetaceae</taxon>
        <taxon>Schizosaccharomyces</taxon>
    </lineage>
</organism>
<dbReference type="SUPFAM" id="SSF50978">
    <property type="entry name" value="WD40 repeat-like"/>
    <property type="match status" value="1"/>
</dbReference>
<name>B6K6D7_SCHJY</name>
<keyword evidence="4" id="KW-1185">Reference proteome</keyword>
<feature type="repeat" description="WD" evidence="1">
    <location>
        <begin position="294"/>
        <end position="310"/>
    </location>
</feature>
<dbReference type="InterPro" id="IPR051150">
    <property type="entry name" value="SWT21/TCAB1_mRNA_Telomere"/>
</dbReference>
<dbReference type="OMA" id="RTIALYM"/>
<dbReference type="STRING" id="402676.B6K6D7"/>
<dbReference type="JaponicusDB" id="SJAG_04266">
    <property type="gene designation" value="gnr1"/>
</dbReference>
<evidence type="ECO:0000313" key="2">
    <source>
        <dbReference type="EMBL" id="EEB09091.1"/>
    </source>
</evidence>
<dbReference type="HOGENOM" id="CLU_696686_0_0_1"/>
<evidence type="ECO:0000313" key="4">
    <source>
        <dbReference type="Proteomes" id="UP000001744"/>
    </source>
</evidence>
<accession>B6K6D7</accession>
<dbReference type="OrthoDB" id="239865at2759"/>